<dbReference type="Proteomes" id="UP000504714">
    <property type="component" value="Unassembled WGS sequence"/>
</dbReference>
<proteinExistence type="predicted"/>
<name>A0A6L2ZN34_9ENTR</name>
<comment type="caution">
    <text evidence="2">The sequence shown here is derived from an EMBL/GenBank/DDBJ whole genome shotgun (WGS) entry which is preliminary data.</text>
</comment>
<organism evidence="2 3">
    <name type="scientific">Candidatus Regiella insecticola</name>
    <dbReference type="NCBI Taxonomy" id="138073"/>
    <lineage>
        <taxon>Bacteria</taxon>
        <taxon>Pseudomonadati</taxon>
        <taxon>Pseudomonadota</taxon>
        <taxon>Gammaproteobacteria</taxon>
        <taxon>Enterobacterales</taxon>
        <taxon>Enterobacteriaceae</taxon>
        <taxon>aphid secondary symbionts</taxon>
        <taxon>Candidatus Regiella</taxon>
    </lineage>
</organism>
<accession>A0A6L2ZN34</accession>
<feature type="domain" description="GT44" evidence="1">
    <location>
        <begin position="352"/>
        <end position="518"/>
    </location>
</feature>
<gene>
    <name evidence="2" type="ORF">RINTU1_10060</name>
</gene>
<dbReference type="GO" id="GO:0016757">
    <property type="term" value="F:glycosyltransferase activity"/>
    <property type="evidence" value="ECO:0007669"/>
    <property type="project" value="InterPro"/>
</dbReference>
<evidence type="ECO:0000313" key="3">
    <source>
        <dbReference type="Proteomes" id="UP000504714"/>
    </source>
</evidence>
<evidence type="ECO:0000313" key="2">
    <source>
        <dbReference type="EMBL" id="GFN45725.1"/>
    </source>
</evidence>
<sequence length="528" mass="59496">MMDHLKIKNKLTNIVGNKYILVFSGFSGLGYENPVQLEEKLNTILHDAIRDHGRENVLVVAGATEEGIGAVYHLAKEKGIAILGIVSEEANAMPLATNEQETVFIPDPDKTWKVLDENGHSYMVNILQDRQGVFYALGGGEVTLTELKEAQAAGYTVKIYPDFAPDPEKIAARVEKLRQRAEQQGKAFDNSVSFTVVADDFKRNRINIVVMDSQTAALIPLHANGLSHQEKAQTWQQDDATRRIVLIRHANDHWQVIGDLLHKLNDGALGGDQTRFTREEIKTALADWSRDKNIELDYFPATSINPQQLRSELFDGNAIYASIEIKSMAGLRGGKEVLPQRALSLQQTEVKKVLHFIWLGKLEAIQQDYITVWQRINPDYQIKIWYDSGALLAHELDKQIKSVVARELIVGEEAYLERVSALKDKAHQAISQAMEKEGKTFDQAATDFMVHHLDCSAENLARIKTEREAAYTQFIAQQKDTPSAYRLEDISALTDSFIEKKYYYQELVLGQDLTAASNRASTLFYDVY</sequence>
<evidence type="ECO:0000259" key="1">
    <source>
        <dbReference type="Pfam" id="PF12919"/>
    </source>
</evidence>
<dbReference type="Pfam" id="PF12919">
    <property type="entry name" value="TcdA_TcdB"/>
    <property type="match status" value="1"/>
</dbReference>
<dbReference type="EMBL" id="BLXO01000001">
    <property type="protein sequence ID" value="GFN45725.1"/>
    <property type="molecule type" value="Genomic_DNA"/>
</dbReference>
<dbReference type="InterPro" id="IPR024770">
    <property type="entry name" value="TcdA/TcdB_cat"/>
</dbReference>
<dbReference type="InterPro" id="IPR029044">
    <property type="entry name" value="Nucleotide-diphossugar_trans"/>
</dbReference>
<dbReference type="SUPFAM" id="SSF53448">
    <property type="entry name" value="Nucleotide-diphospho-sugar transferases"/>
    <property type="match status" value="1"/>
</dbReference>
<dbReference type="Gene3D" id="3.90.550.20">
    <property type="match status" value="1"/>
</dbReference>
<protein>
    <recommendedName>
        <fullName evidence="1">GT44 domain-containing protein</fullName>
    </recommendedName>
</protein>
<dbReference type="AlphaFoldDB" id="A0A6L2ZN34"/>
<reference evidence="2 3" key="1">
    <citation type="submission" date="2020-06" db="EMBL/GenBank/DDBJ databases">
        <title>The genome sequence of Candidatus Regiella insecticola strain Tut.</title>
        <authorList>
            <person name="Nikoh N."/>
            <person name="Tsuchida T."/>
            <person name="Koga R."/>
            <person name="Oshima K."/>
            <person name="Hattori M."/>
            <person name="Fukatsu T."/>
        </authorList>
    </citation>
    <scope>NUCLEOTIDE SEQUENCE [LARGE SCALE GENOMIC DNA]</scope>
    <source>
        <strain evidence="2 3">Tut</strain>
    </source>
</reference>